<feature type="region of interest" description="Disordered" evidence="1">
    <location>
        <begin position="404"/>
        <end position="451"/>
    </location>
</feature>
<dbReference type="Pfam" id="PF01266">
    <property type="entry name" value="DAO"/>
    <property type="match status" value="1"/>
</dbReference>
<name>A0A5M3N4J9_CONPW</name>
<dbReference type="PANTHER" id="PTHR13847:SF213">
    <property type="entry name" value="DEPENDENT OXIDOREDUCTASE, PUTATIVE-RELATED"/>
    <property type="match status" value="1"/>
</dbReference>
<dbReference type="GeneID" id="19202487"/>
<dbReference type="PANTHER" id="PTHR13847">
    <property type="entry name" value="SARCOSINE DEHYDROGENASE-RELATED"/>
    <property type="match status" value="1"/>
</dbReference>
<feature type="compositionally biased region" description="Low complexity" evidence="1">
    <location>
        <begin position="52"/>
        <end position="63"/>
    </location>
</feature>
<feature type="compositionally biased region" description="Basic and acidic residues" evidence="1">
    <location>
        <begin position="530"/>
        <end position="542"/>
    </location>
</feature>
<protein>
    <submittedName>
        <fullName evidence="3">DAO-domain-containing protein</fullName>
    </submittedName>
</protein>
<dbReference type="SUPFAM" id="SSF51905">
    <property type="entry name" value="FAD/NAD(P)-binding domain"/>
    <property type="match status" value="1"/>
</dbReference>
<feature type="region of interest" description="Disordered" evidence="1">
    <location>
        <begin position="506"/>
        <end position="548"/>
    </location>
</feature>
<feature type="compositionally biased region" description="Acidic residues" evidence="1">
    <location>
        <begin position="408"/>
        <end position="419"/>
    </location>
</feature>
<evidence type="ECO:0000313" key="3">
    <source>
        <dbReference type="EMBL" id="EIW86226.1"/>
    </source>
</evidence>
<proteinExistence type="predicted"/>
<feature type="domain" description="FAD dependent oxidoreductase" evidence="2">
    <location>
        <begin position="95"/>
        <end position="365"/>
    </location>
</feature>
<evidence type="ECO:0000313" key="4">
    <source>
        <dbReference type="Proteomes" id="UP000053558"/>
    </source>
</evidence>
<dbReference type="Gene3D" id="3.30.9.10">
    <property type="entry name" value="D-Amino Acid Oxidase, subunit A, domain 2"/>
    <property type="match status" value="1"/>
</dbReference>
<feature type="region of interest" description="Disordered" evidence="1">
    <location>
        <begin position="1"/>
        <end position="63"/>
    </location>
</feature>
<gene>
    <name evidence="3" type="ORF">CONPUDRAFT_148319</name>
</gene>
<dbReference type="RefSeq" id="XP_007763111.1">
    <property type="nucleotide sequence ID" value="XM_007764921.1"/>
</dbReference>
<feature type="compositionally biased region" description="Basic and acidic residues" evidence="1">
    <location>
        <begin position="427"/>
        <end position="451"/>
    </location>
</feature>
<feature type="compositionally biased region" description="Basic and acidic residues" evidence="1">
    <location>
        <begin position="605"/>
        <end position="625"/>
    </location>
</feature>
<dbReference type="GO" id="GO:0005737">
    <property type="term" value="C:cytoplasm"/>
    <property type="evidence" value="ECO:0007669"/>
    <property type="project" value="TreeGrafter"/>
</dbReference>
<comment type="caution">
    <text evidence="3">The sequence shown here is derived from an EMBL/GenBank/DDBJ whole genome shotgun (WGS) entry which is preliminary data.</text>
</comment>
<dbReference type="OrthoDB" id="429143at2759"/>
<evidence type="ECO:0000256" key="1">
    <source>
        <dbReference type="SAM" id="MobiDB-lite"/>
    </source>
</evidence>
<organism evidence="3 4">
    <name type="scientific">Coniophora puteana (strain RWD-64-598)</name>
    <name type="common">Brown rot fungus</name>
    <dbReference type="NCBI Taxonomy" id="741705"/>
    <lineage>
        <taxon>Eukaryota</taxon>
        <taxon>Fungi</taxon>
        <taxon>Dikarya</taxon>
        <taxon>Basidiomycota</taxon>
        <taxon>Agaricomycotina</taxon>
        <taxon>Agaricomycetes</taxon>
        <taxon>Agaricomycetidae</taxon>
        <taxon>Boletales</taxon>
        <taxon>Coniophorineae</taxon>
        <taxon>Coniophoraceae</taxon>
        <taxon>Coniophora</taxon>
    </lineage>
</organism>
<dbReference type="AlphaFoldDB" id="A0A5M3N4J9"/>
<reference evidence="4" key="1">
    <citation type="journal article" date="2012" name="Science">
        <title>The Paleozoic origin of enzymatic lignin decomposition reconstructed from 31 fungal genomes.</title>
        <authorList>
            <person name="Floudas D."/>
            <person name="Binder M."/>
            <person name="Riley R."/>
            <person name="Barry K."/>
            <person name="Blanchette R.A."/>
            <person name="Henrissat B."/>
            <person name="Martinez A.T."/>
            <person name="Otillar R."/>
            <person name="Spatafora J.W."/>
            <person name="Yadav J.S."/>
            <person name="Aerts A."/>
            <person name="Benoit I."/>
            <person name="Boyd A."/>
            <person name="Carlson A."/>
            <person name="Copeland A."/>
            <person name="Coutinho P.M."/>
            <person name="de Vries R.P."/>
            <person name="Ferreira P."/>
            <person name="Findley K."/>
            <person name="Foster B."/>
            <person name="Gaskell J."/>
            <person name="Glotzer D."/>
            <person name="Gorecki P."/>
            <person name="Heitman J."/>
            <person name="Hesse C."/>
            <person name="Hori C."/>
            <person name="Igarashi K."/>
            <person name="Jurgens J.A."/>
            <person name="Kallen N."/>
            <person name="Kersten P."/>
            <person name="Kohler A."/>
            <person name="Kuees U."/>
            <person name="Kumar T.K.A."/>
            <person name="Kuo A."/>
            <person name="LaButti K."/>
            <person name="Larrondo L.F."/>
            <person name="Lindquist E."/>
            <person name="Ling A."/>
            <person name="Lombard V."/>
            <person name="Lucas S."/>
            <person name="Lundell T."/>
            <person name="Martin R."/>
            <person name="McLaughlin D.J."/>
            <person name="Morgenstern I."/>
            <person name="Morin E."/>
            <person name="Murat C."/>
            <person name="Nagy L.G."/>
            <person name="Nolan M."/>
            <person name="Ohm R.A."/>
            <person name="Patyshakuliyeva A."/>
            <person name="Rokas A."/>
            <person name="Ruiz-Duenas F.J."/>
            <person name="Sabat G."/>
            <person name="Salamov A."/>
            <person name="Samejima M."/>
            <person name="Schmutz J."/>
            <person name="Slot J.C."/>
            <person name="St John F."/>
            <person name="Stenlid J."/>
            <person name="Sun H."/>
            <person name="Sun S."/>
            <person name="Syed K."/>
            <person name="Tsang A."/>
            <person name="Wiebenga A."/>
            <person name="Young D."/>
            <person name="Pisabarro A."/>
            <person name="Eastwood D.C."/>
            <person name="Martin F."/>
            <person name="Cullen D."/>
            <person name="Grigoriev I.V."/>
            <person name="Hibbett D.S."/>
        </authorList>
    </citation>
    <scope>NUCLEOTIDE SEQUENCE [LARGE SCALE GENOMIC DNA]</scope>
    <source>
        <strain evidence="4">RWD-64-598 SS2</strain>
    </source>
</reference>
<feature type="compositionally biased region" description="Acidic residues" evidence="1">
    <location>
        <begin position="510"/>
        <end position="525"/>
    </location>
</feature>
<accession>A0A5M3N4J9</accession>
<keyword evidence="4" id="KW-1185">Reference proteome</keyword>
<evidence type="ECO:0000259" key="2">
    <source>
        <dbReference type="Pfam" id="PF01266"/>
    </source>
</evidence>
<feature type="compositionally biased region" description="Basic and acidic residues" evidence="1">
    <location>
        <begin position="37"/>
        <end position="51"/>
    </location>
</feature>
<feature type="compositionally biased region" description="Polar residues" evidence="1">
    <location>
        <begin position="21"/>
        <end position="35"/>
    </location>
</feature>
<dbReference type="Proteomes" id="UP000053558">
    <property type="component" value="Unassembled WGS sequence"/>
</dbReference>
<dbReference type="EMBL" id="JH711573">
    <property type="protein sequence ID" value="EIW86226.1"/>
    <property type="molecule type" value="Genomic_DNA"/>
</dbReference>
<sequence length="762" mass="80864">MGNILSFLSGPGPKREGGKPSETSNANVKAQQSPARRTRDLDPDSHSDSHPEPSAAPLTSSSLLPAANPTTSFWLVPPSPIATHVSSETVPLQADVVVIGSGITAASFARTLLDYRASSSGGASEAQGSQTMSVVMLEARETCSGATGRNGGHINPPLYHDYAALKAHLGARTAQQIVRFRLSHLDAVRRAVDDEERVHANNAGRAQFRDVEAVDVFFERATFERAKALVGVYSADMPVEGARYEVCERAEAVEKFGLSPLAVGCIATHAGAVHPYRLVTGILARLLEDYPERFTLYAHTPCTSISGPSSLSSSESAHRYTVHTPRGRISARHIVHATNAYASGLLPGFARTRAIRPLRETMSAQRAGTGSALREGALRRAGGRSFVFFDERRVGFDYLTQLPGAGWEESEDGDEDGEGEGGYVNVEKSDDSRGCDERNRGGKGERSVKRKGGELMFGAGFDGGGELDGLGNADDSAYSTRSAAHVSGALPVYFGEANWGAEALPGLSESESESESDADEDDADGQVDLKVGKGSDRKPRENLKKKKVRWHQGRVKALWSGILSTSADGLPWVGRLPPAITGRAGPQDHDQALSTAVEPVRRGDGHLENEKQPEHQEPSDPEKHCPIATVSEPGAGAGATGTGTSTSARTGGEWIAAGYSGEGMVYAWQSARALAYMVLGGAVVEEERVREWLPGVFCVSEERLRGLGAVGLGASGRRRLGVDADKGEEAGVQLQQRAGGGLRDGWMFGKSGVYAQAARTQA</sequence>
<dbReference type="InterPro" id="IPR036188">
    <property type="entry name" value="FAD/NAD-bd_sf"/>
</dbReference>
<dbReference type="Gene3D" id="3.50.50.60">
    <property type="entry name" value="FAD/NAD(P)-binding domain"/>
    <property type="match status" value="1"/>
</dbReference>
<dbReference type="KEGG" id="cput:CONPUDRAFT_148319"/>
<dbReference type="InterPro" id="IPR006076">
    <property type="entry name" value="FAD-dep_OxRdtase"/>
</dbReference>
<feature type="region of interest" description="Disordered" evidence="1">
    <location>
        <begin position="605"/>
        <end position="646"/>
    </location>
</feature>